<protein>
    <submittedName>
        <fullName evidence="9">Glial cells missing transcription factor 2</fullName>
    </submittedName>
</protein>
<dbReference type="GO" id="GO:0001228">
    <property type="term" value="F:DNA-binding transcription activator activity, RNA polymerase II-specific"/>
    <property type="evidence" value="ECO:0007669"/>
    <property type="project" value="InterPro"/>
</dbReference>
<dbReference type="AlphaFoldDB" id="A0A8C3XC56"/>
<keyword evidence="10" id="KW-1185">Reference proteome</keyword>
<organism evidence="9 10">
    <name type="scientific">Catagonus wagneri</name>
    <name type="common">Chacoan peccary</name>
    <dbReference type="NCBI Taxonomy" id="51154"/>
    <lineage>
        <taxon>Eukaryota</taxon>
        <taxon>Metazoa</taxon>
        <taxon>Chordata</taxon>
        <taxon>Craniata</taxon>
        <taxon>Vertebrata</taxon>
        <taxon>Euteleostomi</taxon>
        <taxon>Mammalia</taxon>
        <taxon>Eutheria</taxon>
        <taxon>Laurasiatheria</taxon>
        <taxon>Artiodactyla</taxon>
        <taxon>Suina</taxon>
        <taxon>Tayassuidae</taxon>
        <taxon>Catagonus</taxon>
    </lineage>
</organism>
<feature type="domain" description="GCM" evidence="8">
    <location>
        <begin position="19"/>
        <end position="174"/>
    </location>
</feature>
<dbReference type="Ensembl" id="ENSCWAT00000025443.1">
    <property type="protein sequence ID" value="ENSCWAP00000023479.1"/>
    <property type="gene ID" value="ENSCWAG00000017874.1"/>
</dbReference>
<evidence type="ECO:0000256" key="6">
    <source>
        <dbReference type="ARBA" id="ARBA00023242"/>
    </source>
</evidence>
<dbReference type="GO" id="GO:0042063">
    <property type="term" value="P:gliogenesis"/>
    <property type="evidence" value="ECO:0007669"/>
    <property type="project" value="TreeGrafter"/>
</dbReference>
<evidence type="ECO:0000313" key="9">
    <source>
        <dbReference type="Ensembl" id="ENSCWAP00000023479.1"/>
    </source>
</evidence>
<dbReference type="GeneTree" id="ENSGT00390000006777"/>
<dbReference type="GO" id="GO:0006366">
    <property type="term" value="P:transcription by RNA polymerase II"/>
    <property type="evidence" value="ECO:0007669"/>
    <property type="project" value="Ensembl"/>
</dbReference>
<dbReference type="GO" id="GO:0030643">
    <property type="term" value="P:intracellular phosphate ion homeostasis"/>
    <property type="evidence" value="ECO:0007669"/>
    <property type="project" value="Ensembl"/>
</dbReference>
<evidence type="ECO:0000256" key="5">
    <source>
        <dbReference type="ARBA" id="ARBA00023163"/>
    </source>
</evidence>
<reference evidence="9" key="1">
    <citation type="submission" date="2025-08" db="UniProtKB">
        <authorList>
            <consortium name="Ensembl"/>
        </authorList>
    </citation>
    <scope>IDENTIFICATION</scope>
</reference>
<dbReference type="PANTHER" id="PTHR12414">
    <property type="entry name" value="GLIAL CELLS MISSING RELATED/GLIDE"/>
    <property type="match status" value="1"/>
</dbReference>
<keyword evidence="5" id="KW-0804">Transcription</keyword>
<evidence type="ECO:0000256" key="4">
    <source>
        <dbReference type="ARBA" id="ARBA00023125"/>
    </source>
</evidence>
<evidence type="ECO:0000259" key="8">
    <source>
        <dbReference type="PROSITE" id="PS50807"/>
    </source>
</evidence>
<evidence type="ECO:0000256" key="7">
    <source>
        <dbReference type="SAM" id="MobiDB-lite"/>
    </source>
</evidence>
<keyword evidence="4" id="KW-0238">DNA-binding</keyword>
<dbReference type="GO" id="GO:0006874">
    <property type="term" value="P:intracellular calcium ion homeostasis"/>
    <property type="evidence" value="ECO:0007669"/>
    <property type="project" value="Ensembl"/>
</dbReference>
<dbReference type="InterPro" id="IPR036115">
    <property type="entry name" value="GCM_dom_sf"/>
</dbReference>
<evidence type="ECO:0000256" key="1">
    <source>
        <dbReference type="ARBA" id="ARBA00004123"/>
    </source>
</evidence>
<dbReference type="PANTHER" id="PTHR12414:SF7">
    <property type="entry name" value="CHORION-SPECIFIC TRANSCRIPTION FACTOR GCMB"/>
    <property type="match status" value="1"/>
</dbReference>
<keyword evidence="6" id="KW-0539">Nucleus</keyword>
<dbReference type="InterPro" id="IPR043020">
    <property type="entry name" value="GCM_large"/>
</dbReference>
<dbReference type="FunFam" id="3.30.70.3530:FF:000001">
    <property type="entry name" value="Chorion-specific transcription factor GCMb"/>
    <property type="match status" value="1"/>
</dbReference>
<name>A0A8C3XC56_9CETA</name>
<gene>
    <name evidence="9" type="primary">GCM2</name>
</gene>
<keyword evidence="3" id="KW-0805">Transcription regulation</keyword>
<proteinExistence type="predicted"/>
<dbReference type="GO" id="GO:0060017">
    <property type="term" value="P:parathyroid gland development"/>
    <property type="evidence" value="ECO:0007669"/>
    <property type="project" value="Ensembl"/>
</dbReference>
<dbReference type="InterPro" id="IPR039791">
    <property type="entry name" value="GCM"/>
</dbReference>
<accession>A0A8C3XC56</accession>
<comment type="subcellular location">
    <subcellularLocation>
        <location evidence="1">Nucleus</location>
    </subcellularLocation>
</comment>
<evidence type="ECO:0000256" key="3">
    <source>
        <dbReference type="ARBA" id="ARBA00023015"/>
    </source>
</evidence>
<dbReference type="Pfam" id="PF03615">
    <property type="entry name" value="GCM"/>
    <property type="match status" value="1"/>
</dbReference>
<keyword evidence="2" id="KW-0217">Developmental protein</keyword>
<feature type="region of interest" description="Disordered" evidence="7">
    <location>
        <begin position="186"/>
        <end position="213"/>
    </location>
</feature>
<dbReference type="Proteomes" id="UP000694540">
    <property type="component" value="Unplaced"/>
</dbReference>
<evidence type="ECO:0000313" key="10">
    <source>
        <dbReference type="Proteomes" id="UP000694540"/>
    </source>
</evidence>
<dbReference type="InterPro" id="IPR003902">
    <property type="entry name" value="Tscrpt_reg_GCM"/>
</dbReference>
<sequence length="507" mass="55524">MPAETGQEADWPCSYGMKLSWDINDPQMPQAPAHFDRFCEWADGYVRFIYRSDEKKAQRHLSGWAMRNTNNHNGHILKKSCLGVVVCARACALPDGSRLQLRPAICDKARLKQQKKACPNCHSALELIPCRGHSGYPVTNFWRLDGNAIFFQAKGVHDHPRPESKSDTEARRSAIKRQMASFYQPQKKRVRELEAGEDQSNSGHCNDIPSLENPEALDLIPDTGFPFPGQPCCSFPNSESYKAPCDLAAFQRDRVPSLQKYPNPRVYLPRPPCGSELAGPGYANSSPYPPLYKDSSRVPDDTGWVPLNALQYDIDAFSSFERSFDVTSKQHGWKPAPGKAGLGEWTDHGQSRAGAAPGPYDSLELPCRCLTAASPGAPALQTVITATTKVSYQAYRAPAPKHGDNARQVKSLSGCPCAPENTQTAICPEALDLPAAVATEASPTGSLPLKIPGDRQAIGPPLPLPREPVPCWTDGAEMWDTYPPGLRSAVGYSGRVSPFFSCDPEDF</sequence>
<dbReference type="SUPFAM" id="SSF90073">
    <property type="entry name" value="GCM domain"/>
    <property type="match status" value="1"/>
</dbReference>
<reference evidence="9" key="2">
    <citation type="submission" date="2025-09" db="UniProtKB">
        <authorList>
            <consortium name="Ensembl"/>
        </authorList>
    </citation>
    <scope>IDENTIFICATION</scope>
</reference>
<dbReference type="Gene3D" id="3.30.70.3530">
    <property type="entry name" value="GCM motif"/>
    <property type="match status" value="1"/>
</dbReference>
<dbReference type="PROSITE" id="PS50807">
    <property type="entry name" value="GCM"/>
    <property type="match status" value="1"/>
</dbReference>
<dbReference type="GO" id="GO:0005634">
    <property type="term" value="C:nucleus"/>
    <property type="evidence" value="ECO:0007669"/>
    <property type="project" value="UniProtKB-SubCell"/>
</dbReference>
<dbReference type="InterPro" id="IPR043021">
    <property type="entry name" value="GCM_small"/>
</dbReference>
<dbReference type="Gene3D" id="2.20.25.670">
    <property type="entry name" value="GCM domain, large subdomain"/>
    <property type="match status" value="1"/>
</dbReference>
<evidence type="ECO:0000256" key="2">
    <source>
        <dbReference type="ARBA" id="ARBA00022473"/>
    </source>
</evidence>
<dbReference type="GO" id="GO:0000978">
    <property type="term" value="F:RNA polymerase II cis-regulatory region sequence-specific DNA binding"/>
    <property type="evidence" value="ECO:0007669"/>
    <property type="project" value="TreeGrafter"/>
</dbReference>